<dbReference type="Proteomes" id="UP000256900">
    <property type="component" value="Unassembled WGS sequence"/>
</dbReference>
<dbReference type="AlphaFoldDB" id="A0A3D9YY18"/>
<organism evidence="2 3">
    <name type="scientific">Methylovirgula ligni</name>
    <dbReference type="NCBI Taxonomy" id="569860"/>
    <lineage>
        <taxon>Bacteria</taxon>
        <taxon>Pseudomonadati</taxon>
        <taxon>Pseudomonadota</taxon>
        <taxon>Alphaproteobacteria</taxon>
        <taxon>Hyphomicrobiales</taxon>
        <taxon>Beijerinckiaceae</taxon>
        <taxon>Methylovirgula</taxon>
    </lineage>
</organism>
<keyword evidence="1" id="KW-0812">Transmembrane</keyword>
<comment type="caution">
    <text evidence="2">The sequence shown here is derived from an EMBL/GenBank/DDBJ whole genome shotgun (WGS) entry which is preliminary data.</text>
</comment>
<keyword evidence="1" id="KW-0472">Membrane</keyword>
<dbReference type="RefSeq" id="WP_115835736.1">
    <property type="nucleotide sequence ID" value="NZ_CP025086.1"/>
</dbReference>
<gene>
    <name evidence="2" type="ORF">DES32_1170</name>
</gene>
<feature type="transmembrane region" description="Helical" evidence="1">
    <location>
        <begin position="95"/>
        <end position="116"/>
    </location>
</feature>
<protein>
    <recommendedName>
        <fullName evidence="4">Transmembrane protein</fullName>
    </recommendedName>
</protein>
<feature type="transmembrane region" description="Helical" evidence="1">
    <location>
        <begin position="12"/>
        <end position="32"/>
    </location>
</feature>
<keyword evidence="3" id="KW-1185">Reference proteome</keyword>
<sequence>MSQTQQKTLFGRAIHAFWFACAAVFLFEAWLWDAVGGLLKQFVALIPLAALKRVLARVLAELPAPVAFLVLLLPLAVIEPFKIIGLWLIARHHLVLGILAFVAAKVLGVGILAFLFDAMRGKLLSMSWFARFYVFVMNVRAKAHAIIEPYKIRLRAALAPFKERLKGILASLEARGGLGRRFALLRARARRLRGLT</sequence>
<proteinExistence type="predicted"/>
<keyword evidence="1" id="KW-1133">Transmembrane helix</keyword>
<reference evidence="2 3" key="1">
    <citation type="submission" date="2018-08" db="EMBL/GenBank/DDBJ databases">
        <title>Genomic Encyclopedia of Type Strains, Phase IV (KMG-IV): sequencing the most valuable type-strain genomes for metagenomic binning, comparative biology and taxonomic classification.</title>
        <authorList>
            <person name="Goeker M."/>
        </authorList>
    </citation>
    <scope>NUCLEOTIDE SEQUENCE [LARGE SCALE GENOMIC DNA]</scope>
    <source>
        <strain evidence="2 3">BW863</strain>
    </source>
</reference>
<evidence type="ECO:0000313" key="2">
    <source>
        <dbReference type="EMBL" id="REF87547.1"/>
    </source>
</evidence>
<dbReference type="OrthoDB" id="7273660at2"/>
<evidence type="ECO:0000256" key="1">
    <source>
        <dbReference type="SAM" id="Phobius"/>
    </source>
</evidence>
<evidence type="ECO:0008006" key="4">
    <source>
        <dbReference type="Google" id="ProtNLM"/>
    </source>
</evidence>
<feature type="transmembrane region" description="Helical" evidence="1">
    <location>
        <begin position="67"/>
        <end position="89"/>
    </location>
</feature>
<dbReference type="EMBL" id="QUMO01000002">
    <property type="protein sequence ID" value="REF87547.1"/>
    <property type="molecule type" value="Genomic_DNA"/>
</dbReference>
<name>A0A3D9YY18_9HYPH</name>
<accession>A0A3D9YY18</accession>
<evidence type="ECO:0000313" key="3">
    <source>
        <dbReference type="Proteomes" id="UP000256900"/>
    </source>
</evidence>